<dbReference type="CDD" id="cd00009">
    <property type="entry name" value="AAA"/>
    <property type="match status" value="1"/>
</dbReference>
<feature type="domain" description="AAA+ ATPase" evidence="1">
    <location>
        <begin position="1371"/>
        <end position="1533"/>
    </location>
</feature>
<dbReference type="InterPro" id="IPR027417">
    <property type="entry name" value="P-loop_NTPase"/>
</dbReference>
<dbReference type="GO" id="GO:0004842">
    <property type="term" value="F:ubiquitin-protein transferase activity"/>
    <property type="evidence" value="ECO:0007669"/>
    <property type="project" value="InterPro"/>
</dbReference>
<dbReference type="RefSeq" id="XP_019854153.1">
    <property type="nucleotide sequence ID" value="XM_019998594.1"/>
</dbReference>
<accession>A0AAN0JBS4</accession>
<reference evidence="3" key="1">
    <citation type="journal article" date="2010" name="Nature">
        <title>The Amphimedon queenslandica genome and the evolution of animal complexity.</title>
        <authorList>
            <person name="Srivastava M."/>
            <person name="Simakov O."/>
            <person name="Chapman J."/>
            <person name="Fahey B."/>
            <person name="Gauthier M.E."/>
            <person name="Mitros T."/>
            <person name="Richards G.S."/>
            <person name="Conaco C."/>
            <person name="Dacre M."/>
            <person name="Hellsten U."/>
            <person name="Larroux C."/>
            <person name="Putnam N.H."/>
            <person name="Stanke M."/>
            <person name="Adamska M."/>
            <person name="Darling A."/>
            <person name="Degnan S.M."/>
            <person name="Oakley T.H."/>
            <person name="Plachetzki D.C."/>
            <person name="Zhai Y."/>
            <person name="Adamski M."/>
            <person name="Calcino A."/>
            <person name="Cummins S.F."/>
            <person name="Goodstein D.M."/>
            <person name="Harris C."/>
            <person name="Jackson D.J."/>
            <person name="Leys S.P."/>
            <person name="Shu S."/>
            <person name="Woodcroft B.J."/>
            <person name="Vervoort M."/>
            <person name="Kosik K.S."/>
            <person name="Manning G."/>
            <person name="Degnan B.M."/>
            <person name="Rokhsar D.S."/>
        </authorList>
    </citation>
    <scope>NUCLEOTIDE SEQUENCE [LARGE SCALE GENOMIC DNA]</scope>
</reference>
<organism evidence="2 3">
    <name type="scientific">Amphimedon queenslandica</name>
    <name type="common">Sponge</name>
    <dbReference type="NCBI Taxonomy" id="400682"/>
    <lineage>
        <taxon>Eukaryota</taxon>
        <taxon>Metazoa</taxon>
        <taxon>Porifera</taxon>
        <taxon>Demospongiae</taxon>
        <taxon>Heteroscleromorpha</taxon>
        <taxon>Haplosclerida</taxon>
        <taxon>Niphatidae</taxon>
        <taxon>Amphimedon</taxon>
    </lineage>
</organism>
<dbReference type="KEGG" id="aqu:109583307"/>
<dbReference type="InterPro" id="IPR003593">
    <property type="entry name" value="AAA+_ATPase"/>
</dbReference>
<evidence type="ECO:0000313" key="3">
    <source>
        <dbReference type="Proteomes" id="UP000007879"/>
    </source>
</evidence>
<sequence length="4131" mass="475614">MDSANNRIILFQFHQALLVNFISYLDKELNKELKVCKISPAIIDDMHINELCVEDGEKLWKYPFLEAADPVKPLLIPCAVMTSEKYKNDIFHQQCKDQVKCLNNTDTWPQIAVAVEAAFESCTLIVAKLRDQSITLHEIDTLFRSASSAGVVAHTLSQLESALLFSRDTVNFLKSALTFSNQKPPCSVSSIFITPETESLSPWINEVATNVYLWRGLSPLLIEAQDFADILNDLEVEPAEFIAFSNLSLHTTKLKSVASEKEILEFMRKTKELTGEIKDSIRMFAKSKKLREWILAKSEDLNAMETFIGVVLDTLAEEGDEIQDRLTNLSELCSKFSLLIYNFDESKSKIKCLIKLFEDTYKKLSDLSGAISLVEICNNDFEWYKRIGELQGSIEQGAVTQMREINQHGSYSIQSSGDSHKCRVSLSIVQDKKHIVSLDDLNELESKLVLITRKHSSWAEEKELFQEMLKRIILISESVQKLKDFGHLEYLDWEKKYHCPEYVWNLKSLDQEISTLENTLISWMYNVWNCRYEFPELNYYTTEQLIVFRKELTLIKNDPSKEVNPQVFYLLHSVVGEPVDSTMLLKKGLKYDEKFSIVHEDNEEDSSSIEVAQPVDFLLSVDDAVSLNASEVESISVLQEAMNSLNEKKREIYHELVNCGYQNYKSVEAATLHDDIYNAMDWCDELEDKEEETLRNKYFPAQTTATSTNSLSFSQDCSLTVSEQNPIKISVMPDFVHFDVTPIVSMFVSSDIHFTPNLLMDDKKMMMSLNDLGDFLKTITKLRGRKQIKRSFPEQFFEKGQPNLVVAPADEIFNCVIQIYAEDEDAPLPCYEEILLCSSNTTLEQVVVFWMRTLFDQYPGRIYCLVHAEKLGYLVSDKAIDLLLYLSQGITDYRLVIVCSNESEGKSHVITRLNSYHRNWKKNDDLNILKKYLKKHFIPKTNDKNINASIIDDEESLVRIIYSKQAAAGKSLHIRKMKDRLNAVLKEKDLLISKKKPKVMLSIPLHGPDVTPDEVLKMLLAEKNVVKSCIIHIDVPQQVLHSIDDILFSIIILQGLSDSRGQIWRCRSTHFYAIEMTIPSETSYIRKFTEARRALSLLYLVPNKECYQPLKMMRKIGKGDLTDLRTPMYQRVYKYLKLFDSKKYQELEKFQYIGTLEDTNEQCLETIIKHCGTTNPTWKEIRHFVWFLNHQLSACEQSNVIKTVKGLKTFTVKFMIDMSRDFATSSMPNEEGSEDIINQHNPRQNWEHSLHPYLFFNKNRKSVTHVGLALNGLEVVEDKSQFHQHKFTMQISPEVERFLSLKVNVPKISQQKIGNVLQRSSNEGYMLLKRLVNFMNIPIEDGIEIISPDENYVLTQDNLTKIMGIQTRFRCQIPVVLMGETGCGKTHLIRFMCKVAAYDKNIKNMFIIKIHGGTTEDDVIKCLEEAEFEALKKNRKEKVDTVVFFDEANTSDVISLIKEIMCDGKCRGKPVPPFLKFVAACNPYRRHSEAMIKQLKGAGLGWRDKEPSRATEKLGEIPLRDLVYRVLKIPDSLKALVYDFGKLDSNTERDYIYQIVHSRLKEEIYEKEVLHAIAHVLAECQKYLKNNQDECSFVSLRDVERAMIFFRFFYNKFIVSFPTQRITSKTTDSLLLALTVSYFARLDSQDVDDAARTKFEDCIFKTICNSKELKCLSVHHAHTCNFRPILSGYQNKLLDCMSIEENIARNAALRENLFMMFVCIQLRIPLFLVGKPGSSKSLAKTIIQNSMRGQNSKNKTLKQFNHVHIHSYQCSELSTAGSIREVFYSAVKYQEKRRKNDSSFVSVVVLDEVGLAEASPYLPLKSLHPLLEDGTEGTGSTDTRVKREDRVAFVGISNWALDPAKMNRGILVRRSEPSINDLIDSAKGICSDKDAQTRLAHYFDNLARAYHEIFKNQPTEFFGLRDYYSLIKMLHWMTKSTGTILTVPQLRHAIKRNFSGFTATKDFDPYKCFLNKLPELENVQGASNLMKRLHNKAVVLLKGEKSKLFLATACNTTLEFTEERNVQSHFVIYCESQSGKKKLFTFQSLYFPDYFIAEYRGKLTLKKGRCYFSVKEVKSHGIQLISMTSSKPAEIEDEANFFPIHPENSPANPDCSPRGLIRESLINRDTSKHGESRYLLFLTDNYSSLQILKHYIMSSYSKSSASQYEPFVLFGSSFPKDRDFAQVCRNISEIRLCMETGRMIILLNLENLYESLYDLLNQYYIKSGRHRYVDLGLRTHRMKCSVHEDFKLILIAEKKKVYDDFPTPLVNRLEKHFINNETVLEDWQKTVVDDIEKWLKSFMTDNDGFKIKDAFVGYNSDTKAAVVLQATTQFQMSKNILEKEKMVLQLSKKLLLQMATPDAVVRALKKDTEEGRMFLKQVYFNEQEHSSLVGLLQRISWHDENTFLLQVTSHSLPMYQKEIHSLKESLRIDDTQLERAHLEAFETEYEFLASVDGAIDKGKMKPFYQIYECEFGQDNGNLISCCRYRLVDKIKELTKGKSVTLFVLIVHLPRKCDNTDFVSFQEYPWVCYHVDELIPSKESKALLRQIVCQSNHLSHLFLAEGTDSTADKLFNTVNDPNQYLQLFPLDEAEPVNLCSRVHTYITDAVSQLDQSEKIQSSQKIKKLESLISKNAQRSQIFYSVTIALMKRVLEGMDDSQWWVFEEAISIQHLQEGGSFSNVLIRRFDKTLKPLFIQIIRFIDRHSNLQLLMPDCLDENDKPLSKLWLNIYSSWELCQSTLFKVVASQKYEKIDQKVFQCSFPFSWIIYEYINKKIDDDNEDILQDFELQECFKSLPPALFKEFAAFYSHDFVFLLRSSDATHCELLSKALLTMSYATRSINDESNFIEILSEIHFTYSNFEEYFECFLDLAVEMPSIVRAITDKNETISDISSLIVVALQEVLNNIHLDEKVPLKGTAALRGWMQKMYQLQAIIDNIFNNLHLDNCHELKKQWQRLCVMKLFMEHVVVDHENELLKFATRLDRYSDKIEDYRGPQVLKSVSTLLIAVEDVVMKEIDKTDQISIKESCWNFFVDVLLNFCDSDNKEVLEILVDSVFSNASEIPKLHTYIQRHPEKLPFLHSFTIKLILSEDLFMATDHLLKIKDCIAASVSGQTKISMNSFFALVIAYLKMKTHKEGSLEMSEIVYCTDTLLGSSCEILLSASSNGEMTSPECLLAIAQLMYSCQLLAKTVADEDYRSLNSTADVDYFYNKADPVFQKPELNDDADKSGPLFFLIRFVVRRYGISVLTKLMELQYQQFSWVLSSNMDIDDSLKERQFVNYGAIYQPQYQKFYEAISEATTVTGDFKALEKISNSATSVSNLVPLIMALQYRMQLSYVSSTPSNRLSPDKIKALHNFIKQCKHFNSYREISKCIEEIVIKNCRIIPAIKVLKEDSFRTIIFRTLLIHSVLTVQANRQSPLISVLHSLLTSPDTLQGCMLPGMPSSTNTGTASIEVPLFPECTKGHKFPSTMVDISCPECGNIIQSPQPAYPQFIPSATGYVPVAVGCETPPFGYLNGISYSIIRCIIHCILLWATHDGKNVGQILNGKIDDPESYFWIQIEIDINDLSKAFSCSVEEASFVIHFVLKKINEKCLQVGILPNVVRSITQLRSIADREQWEELFHQFFITPVLENFEVHLLESISKMHSDTDYSALFDSAYMAHRNADPFLWQVYPEPTLEYLRHGLITFQRKDTNPVLFTLITESSCINATVCISDIIALQRKLSQNKVDEEKTFEDFVQLLDDIEKENYEALVKSLTMAWSSCRHCLMNNYDRLNTTEALKVEEIAADIPMKYLIPTTSGPGVLSTALVDHLVIVHNSFIKLCRDFVENNLNKRWMWEAHKVSLREMDSSLHAVNCNTEKLRELVTTHSVFIANPSGTIGIQYMLDNLEKDIVQQYVLGKPFIIDTLNIPTVENVVKLRQVIALITKNIEQSPLPLKVKSDFRSDLKTVQVIVGTCEVLEVAMKFLSKQTAPKTMKLSEYIEVDLLMKERIRSKKIMEYCNLEHVIGLWRFLQVECARVKNRHKINPFEHVRKQFRNTLKSDARAALEKAAHKVSDLDYLLEMLFEFIHTYVQYCDVNDSQKPLHQIFEDFLKQTKSKIISDLNKIFPHKVLLSQVTDCWKFLADFEDSIKKLKSY</sequence>
<proteinExistence type="predicted"/>
<dbReference type="SUPFAM" id="SSF52540">
    <property type="entry name" value="P-loop containing nucleoside triphosphate hydrolases"/>
    <property type="match status" value="2"/>
</dbReference>
<dbReference type="PANTHER" id="PTHR22605">
    <property type="entry name" value="RZ-TYPE DOMAIN-CONTAINING PROTEIN"/>
    <property type="match status" value="1"/>
</dbReference>
<dbReference type="Gene3D" id="3.40.50.300">
    <property type="entry name" value="P-loop containing nucleotide triphosphate hydrolases"/>
    <property type="match status" value="3"/>
</dbReference>
<dbReference type="PANTHER" id="PTHR22605:SF16">
    <property type="entry name" value="E3 UBIQUITIN-PROTEIN LIGASE RNF213"/>
    <property type="match status" value="1"/>
</dbReference>
<evidence type="ECO:0000259" key="1">
    <source>
        <dbReference type="SMART" id="SM00382"/>
    </source>
</evidence>
<dbReference type="GeneID" id="109583307"/>
<feature type="domain" description="AAA+ ATPase" evidence="1">
    <location>
        <begin position="1722"/>
        <end position="1880"/>
    </location>
</feature>
<protein>
    <recommendedName>
        <fullName evidence="1">AAA+ ATPase domain-containing protein</fullName>
    </recommendedName>
</protein>
<evidence type="ECO:0000313" key="2">
    <source>
        <dbReference type="EnsemblMetazoa" id="XP_019854153.1"/>
    </source>
</evidence>
<name>A0AAN0JBS4_AMPQE</name>
<dbReference type="SMART" id="SM00382">
    <property type="entry name" value="AAA"/>
    <property type="match status" value="2"/>
</dbReference>
<dbReference type="EnsemblMetazoa" id="XM_019998594.1">
    <property type="protein sequence ID" value="XP_019854153.1"/>
    <property type="gene ID" value="LOC109583307"/>
</dbReference>
<keyword evidence="3" id="KW-1185">Reference proteome</keyword>
<dbReference type="Proteomes" id="UP000007879">
    <property type="component" value="Unassembled WGS sequence"/>
</dbReference>
<dbReference type="GO" id="GO:0016887">
    <property type="term" value="F:ATP hydrolysis activity"/>
    <property type="evidence" value="ECO:0007669"/>
    <property type="project" value="InterPro"/>
</dbReference>
<reference evidence="2" key="2">
    <citation type="submission" date="2024-06" db="UniProtKB">
        <authorList>
            <consortium name="EnsemblMetazoa"/>
        </authorList>
    </citation>
    <scope>IDENTIFICATION</scope>
</reference>
<dbReference type="InterPro" id="IPR031248">
    <property type="entry name" value="RNF213"/>
</dbReference>